<dbReference type="EMBL" id="LFOD01000003">
    <property type="protein sequence ID" value="KMV19656.1"/>
    <property type="molecule type" value="Genomic_DNA"/>
</dbReference>
<evidence type="ECO:0000313" key="1">
    <source>
        <dbReference type="EMBL" id="KMV19656.1"/>
    </source>
</evidence>
<accession>A0A0J8UEE6</accession>
<sequence>MTGADPVVEAADHVLDGLGESLRLRRLRDGLGDLATAAASQALRPVQAWLEDNRHAATPDFDELDRLVNHSETRHT</sequence>
<name>A0A0J8UEE6_9MYCO</name>
<gene>
    <name evidence="1" type="ORF">ACT17_06370</name>
</gene>
<dbReference type="AlphaFoldDB" id="A0A0J8UEE6"/>
<protein>
    <submittedName>
        <fullName evidence="1">Uncharacterized protein</fullName>
    </submittedName>
</protein>
<evidence type="ECO:0000313" key="2">
    <source>
        <dbReference type="Proteomes" id="UP000037594"/>
    </source>
</evidence>
<organism evidence="1 2">
    <name type="scientific">Mycolicibacterium conceptionense</name>
    <dbReference type="NCBI Taxonomy" id="451644"/>
    <lineage>
        <taxon>Bacteria</taxon>
        <taxon>Bacillati</taxon>
        <taxon>Actinomycetota</taxon>
        <taxon>Actinomycetes</taxon>
        <taxon>Mycobacteriales</taxon>
        <taxon>Mycobacteriaceae</taxon>
        <taxon>Mycolicibacterium</taxon>
    </lineage>
</organism>
<comment type="caution">
    <text evidence="1">The sequence shown here is derived from an EMBL/GenBank/DDBJ whole genome shotgun (WGS) entry which is preliminary data.</text>
</comment>
<reference evidence="1 2" key="1">
    <citation type="submission" date="2015-06" db="EMBL/GenBank/DDBJ databases">
        <title>Genome sequence of Mycobacterium conceptionense strain MLE.</title>
        <authorList>
            <person name="Greninger A.L."/>
            <person name="Cunningham G."/>
            <person name="Chiu C.Y."/>
            <person name="Miller S."/>
        </authorList>
    </citation>
    <scope>NUCLEOTIDE SEQUENCE [LARGE SCALE GENOMIC DNA]</scope>
    <source>
        <strain evidence="1 2">MLE</strain>
    </source>
</reference>
<proteinExistence type="predicted"/>
<dbReference type="Proteomes" id="UP000037594">
    <property type="component" value="Unassembled WGS sequence"/>
</dbReference>
<dbReference type="RefSeq" id="WP_048895600.1">
    <property type="nucleotide sequence ID" value="NZ_LFOD01000003.1"/>
</dbReference>
<dbReference type="PATRIC" id="fig|451644.5.peg.1304"/>